<evidence type="ECO:0000256" key="4">
    <source>
        <dbReference type="ARBA" id="ARBA00023163"/>
    </source>
</evidence>
<keyword evidence="7" id="KW-1185">Reference proteome</keyword>
<organism evidence="6 7">
    <name type="scientific">Solirubrobacter phytolaccae</name>
    <dbReference type="NCBI Taxonomy" id="1404360"/>
    <lineage>
        <taxon>Bacteria</taxon>
        <taxon>Bacillati</taxon>
        <taxon>Actinomycetota</taxon>
        <taxon>Thermoleophilia</taxon>
        <taxon>Solirubrobacterales</taxon>
        <taxon>Solirubrobacteraceae</taxon>
        <taxon>Solirubrobacter</taxon>
    </lineage>
</organism>
<dbReference type="RefSeq" id="WP_270026340.1">
    <property type="nucleotide sequence ID" value="NZ_JAPDDP010000029.1"/>
</dbReference>
<reference evidence="6" key="1">
    <citation type="submission" date="2022-10" db="EMBL/GenBank/DDBJ databases">
        <title>The WGS of Solirubrobacter phytolaccae KCTC 29190.</title>
        <authorList>
            <person name="Jiang Z."/>
        </authorList>
    </citation>
    <scope>NUCLEOTIDE SEQUENCE</scope>
    <source>
        <strain evidence="6">KCTC 29190</strain>
    </source>
</reference>
<protein>
    <submittedName>
        <fullName evidence="6">LysR family transcriptional regulator</fullName>
    </submittedName>
</protein>
<comment type="similarity">
    <text evidence="1">Belongs to the LysR transcriptional regulatory family.</text>
</comment>
<dbReference type="EMBL" id="JAPDDP010000029">
    <property type="protein sequence ID" value="MDA0181983.1"/>
    <property type="molecule type" value="Genomic_DNA"/>
</dbReference>
<dbReference type="PROSITE" id="PS50931">
    <property type="entry name" value="HTH_LYSR"/>
    <property type="match status" value="1"/>
</dbReference>
<dbReference type="SUPFAM" id="SSF53850">
    <property type="entry name" value="Periplasmic binding protein-like II"/>
    <property type="match status" value="1"/>
</dbReference>
<dbReference type="GO" id="GO:0003700">
    <property type="term" value="F:DNA-binding transcription factor activity"/>
    <property type="evidence" value="ECO:0007669"/>
    <property type="project" value="InterPro"/>
</dbReference>
<dbReference type="PANTHER" id="PTHR30346:SF29">
    <property type="entry name" value="LYSR SUBSTRATE-BINDING"/>
    <property type="match status" value="1"/>
</dbReference>
<name>A0A9X3S8V6_9ACTN</name>
<dbReference type="SUPFAM" id="SSF46785">
    <property type="entry name" value="Winged helix' DNA-binding domain"/>
    <property type="match status" value="1"/>
</dbReference>
<gene>
    <name evidence="6" type="ORF">OJ997_16890</name>
</gene>
<dbReference type="Pfam" id="PF03466">
    <property type="entry name" value="LysR_substrate"/>
    <property type="match status" value="1"/>
</dbReference>
<evidence type="ECO:0000259" key="5">
    <source>
        <dbReference type="PROSITE" id="PS50931"/>
    </source>
</evidence>
<dbReference type="InterPro" id="IPR000847">
    <property type="entry name" value="LysR_HTH_N"/>
</dbReference>
<dbReference type="AlphaFoldDB" id="A0A9X3S8V6"/>
<accession>A0A9X3S8V6</accession>
<comment type="caution">
    <text evidence="6">The sequence shown here is derived from an EMBL/GenBank/DDBJ whole genome shotgun (WGS) entry which is preliminary data.</text>
</comment>
<keyword evidence="4" id="KW-0804">Transcription</keyword>
<dbReference type="GO" id="GO:0003677">
    <property type="term" value="F:DNA binding"/>
    <property type="evidence" value="ECO:0007669"/>
    <property type="project" value="UniProtKB-KW"/>
</dbReference>
<feature type="domain" description="HTH lysR-type" evidence="5">
    <location>
        <begin position="2"/>
        <end position="59"/>
    </location>
</feature>
<dbReference type="InterPro" id="IPR005119">
    <property type="entry name" value="LysR_subst-bd"/>
</dbReference>
<keyword evidence="3" id="KW-0238">DNA-binding</keyword>
<evidence type="ECO:0000313" key="6">
    <source>
        <dbReference type="EMBL" id="MDA0181983.1"/>
    </source>
</evidence>
<dbReference type="Proteomes" id="UP001147653">
    <property type="component" value="Unassembled WGS sequence"/>
</dbReference>
<proteinExistence type="inferred from homology"/>
<dbReference type="Gene3D" id="1.10.10.10">
    <property type="entry name" value="Winged helix-like DNA-binding domain superfamily/Winged helix DNA-binding domain"/>
    <property type="match status" value="1"/>
</dbReference>
<keyword evidence="2" id="KW-0805">Transcription regulation</keyword>
<dbReference type="InterPro" id="IPR036388">
    <property type="entry name" value="WH-like_DNA-bd_sf"/>
</dbReference>
<evidence type="ECO:0000256" key="3">
    <source>
        <dbReference type="ARBA" id="ARBA00023125"/>
    </source>
</evidence>
<dbReference type="PANTHER" id="PTHR30346">
    <property type="entry name" value="TRANSCRIPTIONAL DUAL REGULATOR HCAR-RELATED"/>
    <property type="match status" value="1"/>
</dbReference>
<dbReference type="InterPro" id="IPR036390">
    <property type="entry name" value="WH_DNA-bd_sf"/>
</dbReference>
<sequence length="309" mass="32811">MMELRRLRLLHELARRGTVAAVAEALDYSPSSVSVQLSELEREAGTQLLRKVGRTLQLTPAGHRLADHAAQALQQDEAVRAELASLSDAPRGRLRLAFLQTPALALLPGTLATLADAAPDLRVEVVQYETAPGIADLRSREVDLVVGSEYDVTPVPRHHDVHREDLLREAVHLVVPVDHPLAATEDPIPLAAVEHAAWAAGKPGTGHAAAVDHLCNRLGNFAPDIHHRTDDGLILRALVASGQAVTILPVLIATATPQVAARPIAEGEVERTIFTAARTAAARSPAILAVRKALAAAAANQSVIGQSTR</sequence>
<evidence type="ECO:0000256" key="2">
    <source>
        <dbReference type="ARBA" id="ARBA00023015"/>
    </source>
</evidence>
<evidence type="ECO:0000313" key="7">
    <source>
        <dbReference type="Proteomes" id="UP001147653"/>
    </source>
</evidence>
<dbReference type="Pfam" id="PF00126">
    <property type="entry name" value="HTH_1"/>
    <property type="match status" value="1"/>
</dbReference>
<dbReference type="Gene3D" id="3.40.190.10">
    <property type="entry name" value="Periplasmic binding protein-like II"/>
    <property type="match status" value="2"/>
</dbReference>
<evidence type="ECO:0000256" key="1">
    <source>
        <dbReference type="ARBA" id="ARBA00009437"/>
    </source>
</evidence>
<dbReference type="GO" id="GO:0032993">
    <property type="term" value="C:protein-DNA complex"/>
    <property type="evidence" value="ECO:0007669"/>
    <property type="project" value="TreeGrafter"/>
</dbReference>